<accession>D7CVV7</accession>
<dbReference type="GO" id="GO:0032259">
    <property type="term" value="P:methylation"/>
    <property type="evidence" value="ECO:0007669"/>
    <property type="project" value="UniProtKB-KW"/>
</dbReference>
<reference evidence="4" key="1">
    <citation type="submission" date="2010-05" db="EMBL/GenBank/DDBJ databases">
        <title>The complete genome of Truepera radiovictris DSM 17093.</title>
        <authorList>
            <consortium name="US DOE Joint Genome Institute (JGI-PGF)"/>
            <person name="Lucas S."/>
            <person name="Copeland A."/>
            <person name="Lapidus A."/>
            <person name="Glavina del Rio T."/>
            <person name="Dalin E."/>
            <person name="Tice H."/>
            <person name="Bruce D."/>
            <person name="Goodwin L."/>
            <person name="Pitluck S."/>
            <person name="Kyrpides N."/>
            <person name="Mavromatis K."/>
            <person name="Ovchinnikova G."/>
            <person name="Munk A.C."/>
            <person name="Detter J.C."/>
            <person name="Han C."/>
            <person name="Tapia R."/>
            <person name="Land M."/>
            <person name="Hauser L."/>
            <person name="Markowitz V."/>
            <person name="Cheng J.-F."/>
            <person name="Hugenholtz P."/>
            <person name="Woyke T."/>
            <person name="Wu D."/>
            <person name="Tindall B."/>
            <person name="Pomrenke H.G."/>
            <person name="Brambilla E."/>
            <person name="Klenk H.-P."/>
            <person name="Eisen J.A."/>
        </authorList>
    </citation>
    <scope>NUCLEOTIDE SEQUENCE [LARGE SCALE GENOMIC DNA]</scope>
    <source>
        <strain evidence="4">DSM 17093 / CIP 108686 / LMG 22925 / RQ-24</strain>
    </source>
</reference>
<dbReference type="SUPFAM" id="SSF53335">
    <property type="entry name" value="S-adenosyl-L-methionine-dependent methyltransferases"/>
    <property type="match status" value="1"/>
</dbReference>
<dbReference type="GO" id="GO:0008168">
    <property type="term" value="F:methyltransferase activity"/>
    <property type="evidence" value="ECO:0007669"/>
    <property type="project" value="UniProtKB-KW"/>
</dbReference>
<dbReference type="Proteomes" id="UP000000379">
    <property type="component" value="Chromosome"/>
</dbReference>
<dbReference type="Gene3D" id="2.20.25.110">
    <property type="entry name" value="S-adenosyl-L-methionine-dependent methyltransferases"/>
    <property type="match status" value="1"/>
</dbReference>
<feature type="domain" description="Methyltransferase" evidence="2">
    <location>
        <begin position="53"/>
        <end position="143"/>
    </location>
</feature>
<dbReference type="RefSeq" id="WP_013179377.1">
    <property type="nucleotide sequence ID" value="NC_014221.1"/>
</dbReference>
<sequence length="249" mass="27571">MPPQNVPPPFSRLADVYDAIMSDIAYDAWAAFILQLAQRAGAELPAPARTRLLDLGCGTGNSAAPFVARGMQVVGLDAAERMLEVARRKLPEARFVRATFTDFSLPGRFDLVVSVFDALNNLLEPGDLRRCGERVLAHLEPHGAFVFDVNTTHGLRELWEGGRAEGWVDDVYYLWEHTFDETTGLAQVVAYCERGGRSFTEVHVERPYDPPEIEALLRAAGFSSVRAVTYPDADAPTPETERVWVVARP</sequence>
<dbReference type="CDD" id="cd02440">
    <property type="entry name" value="AdoMet_MTases"/>
    <property type="match status" value="1"/>
</dbReference>
<keyword evidence="1" id="KW-0808">Transferase</keyword>
<dbReference type="AlphaFoldDB" id="D7CVV7"/>
<dbReference type="PANTHER" id="PTHR43861">
    <property type="entry name" value="TRANS-ACONITATE 2-METHYLTRANSFERASE-RELATED"/>
    <property type="match status" value="1"/>
</dbReference>
<dbReference type="InterPro" id="IPR041698">
    <property type="entry name" value="Methyltransf_25"/>
</dbReference>
<evidence type="ECO:0000259" key="2">
    <source>
        <dbReference type="Pfam" id="PF13649"/>
    </source>
</evidence>
<organism evidence="3 4">
    <name type="scientific">Truepera radiovictrix (strain DSM 17093 / CIP 108686 / LMG 22925 / RQ-24)</name>
    <dbReference type="NCBI Taxonomy" id="649638"/>
    <lineage>
        <taxon>Bacteria</taxon>
        <taxon>Thermotogati</taxon>
        <taxon>Deinococcota</taxon>
        <taxon>Deinococci</taxon>
        <taxon>Trueperales</taxon>
        <taxon>Trueperaceae</taxon>
        <taxon>Truepera</taxon>
    </lineage>
</organism>
<dbReference type="STRING" id="649638.Trad_2920"/>
<proteinExistence type="predicted"/>
<dbReference type="EMBL" id="CP002049">
    <property type="protein sequence ID" value="ADI16018.1"/>
    <property type="molecule type" value="Genomic_DNA"/>
</dbReference>
<keyword evidence="4" id="KW-1185">Reference proteome</keyword>
<dbReference type="HOGENOM" id="CLU_069129_5_0_0"/>
<evidence type="ECO:0000313" key="4">
    <source>
        <dbReference type="Proteomes" id="UP000000379"/>
    </source>
</evidence>
<evidence type="ECO:0000313" key="3">
    <source>
        <dbReference type="EMBL" id="ADI16018.1"/>
    </source>
</evidence>
<dbReference type="Gene3D" id="3.40.50.150">
    <property type="entry name" value="Vaccinia Virus protein VP39"/>
    <property type="match status" value="1"/>
</dbReference>
<name>D7CVV7_TRURR</name>
<protein>
    <submittedName>
        <fullName evidence="3">Methyltransferase type 11</fullName>
    </submittedName>
</protein>
<dbReference type="eggNOG" id="COG2226">
    <property type="taxonomic scope" value="Bacteria"/>
</dbReference>
<evidence type="ECO:0000256" key="1">
    <source>
        <dbReference type="ARBA" id="ARBA00022679"/>
    </source>
</evidence>
<dbReference type="InterPro" id="IPR029063">
    <property type="entry name" value="SAM-dependent_MTases_sf"/>
</dbReference>
<reference evidence="3 4" key="2">
    <citation type="journal article" date="2011" name="Stand. Genomic Sci.">
        <title>Complete genome sequence of Truepera radiovictrix type strain (RQ-24).</title>
        <authorList>
            <person name="Ivanova N."/>
            <person name="Rohde C."/>
            <person name="Munk C."/>
            <person name="Nolan M."/>
            <person name="Lucas S."/>
            <person name="Del Rio T.G."/>
            <person name="Tice H."/>
            <person name="Deshpande S."/>
            <person name="Cheng J.F."/>
            <person name="Tapia R."/>
            <person name="Han C."/>
            <person name="Goodwin L."/>
            <person name="Pitluck S."/>
            <person name="Liolios K."/>
            <person name="Mavromatis K."/>
            <person name="Mikhailova N."/>
            <person name="Pati A."/>
            <person name="Chen A."/>
            <person name="Palaniappan K."/>
            <person name="Land M."/>
            <person name="Hauser L."/>
            <person name="Chang Y.J."/>
            <person name="Jeffries C.D."/>
            <person name="Brambilla E."/>
            <person name="Rohde M."/>
            <person name="Goker M."/>
            <person name="Tindall B.J."/>
            <person name="Woyke T."/>
            <person name="Bristow J."/>
            <person name="Eisen J.A."/>
            <person name="Markowitz V."/>
            <person name="Hugenholtz P."/>
            <person name="Kyrpides N.C."/>
            <person name="Klenk H.P."/>
            <person name="Lapidus A."/>
        </authorList>
    </citation>
    <scope>NUCLEOTIDE SEQUENCE [LARGE SCALE GENOMIC DNA]</scope>
    <source>
        <strain evidence="4">DSM 17093 / CIP 108686 / LMG 22925 / RQ-24</strain>
    </source>
</reference>
<dbReference type="KEGG" id="tra:Trad_2920"/>
<keyword evidence="3" id="KW-0489">Methyltransferase</keyword>
<dbReference type="Pfam" id="PF13649">
    <property type="entry name" value="Methyltransf_25"/>
    <property type="match status" value="1"/>
</dbReference>
<gene>
    <name evidence="3" type="ordered locus">Trad_2920</name>
</gene>